<sequence>MSENTSPAPTETTTDKVNAFFWDAEKKQTVYVVCEASTEKPIPCYVICPVNTPRKLVIIPTVQFVEPRFTPTDWTPPVQAGASAPAV</sequence>
<evidence type="ECO:0000313" key="2">
    <source>
        <dbReference type="Proteomes" id="UP000474175"/>
    </source>
</evidence>
<protein>
    <submittedName>
        <fullName evidence="1">Uncharacterized protein</fullName>
    </submittedName>
</protein>
<evidence type="ECO:0000313" key="1">
    <source>
        <dbReference type="EMBL" id="NDU95650.1"/>
    </source>
</evidence>
<dbReference type="Proteomes" id="UP000474175">
    <property type="component" value="Unassembled WGS sequence"/>
</dbReference>
<keyword evidence="2" id="KW-1185">Reference proteome</keyword>
<name>A0A6L9L5I0_9BACT</name>
<comment type="caution">
    <text evidence="1">The sequence shown here is derived from an EMBL/GenBank/DDBJ whole genome shotgun (WGS) entry which is preliminary data.</text>
</comment>
<accession>A0A6L9L5I0</accession>
<reference evidence="1 2" key="1">
    <citation type="submission" date="2020-02" db="EMBL/GenBank/DDBJ databases">
        <title>Draft genome sequence of two Spirosoma agri KCTC 52727 and Spirosoma terrae KCTC 52035.</title>
        <authorList>
            <person name="Rojas J."/>
            <person name="Ambika Manirajan B."/>
            <person name="Suarez C."/>
            <person name="Ratering S."/>
            <person name="Schnell S."/>
        </authorList>
    </citation>
    <scope>NUCLEOTIDE SEQUENCE [LARGE SCALE GENOMIC DNA]</scope>
    <source>
        <strain evidence="1 2">KCTC 52035</strain>
    </source>
</reference>
<dbReference type="AlphaFoldDB" id="A0A6L9L5I0"/>
<organism evidence="1 2">
    <name type="scientific">Spirosoma terrae</name>
    <dbReference type="NCBI Taxonomy" id="1968276"/>
    <lineage>
        <taxon>Bacteria</taxon>
        <taxon>Pseudomonadati</taxon>
        <taxon>Bacteroidota</taxon>
        <taxon>Cytophagia</taxon>
        <taxon>Cytophagales</taxon>
        <taxon>Cytophagaceae</taxon>
        <taxon>Spirosoma</taxon>
    </lineage>
</organism>
<proteinExistence type="predicted"/>
<gene>
    <name evidence="1" type="ORF">GK108_12270</name>
</gene>
<dbReference type="EMBL" id="JAAFZH010000004">
    <property type="protein sequence ID" value="NDU95650.1"/>
    <property type="molecule type" value="Genomic_DNA"/>
</dbReference>
<dbReference type="RefSeq" id="WP_163948094.1">
    <property type="nucleotide sequence ID" value="NZ_JAAFZH010000004.1"/>
</dbReference>